<organism evidence="2 3">
    <name type="scientific">Steinernema glaseri</name>
    <dbReference type="NCBI Taxonomy" id="37863"/>
    <lineage>
        <taxon>Eukaryota</taxon>
        <taxon>Metazoa</taxon>
        <taxon>Ecdysozoa</taxon>
        <taxon>Nematoda</taxon>
        <taxon>Chromadorea</taxon>
        <taxon>Rhabditida</taxon>
        <taxon>Tylenchina</taxon>
        <taxon>Panagrolaimomorpha</taxon>
        <taxon>Strongyloidoidea</taxon>
        <taxon>Steinernematidae</taxon>
        <taxon>Steinernema</taxon>
    </lineage>
</organism>
<accession>A0A1I7Z780</accession>
<sequence>MMDPSSFQWFPWILLISEEPSPLTTDIRTHCYEALPTKHEIRRPNPEDKQRSPENTTPPCKGRKAPRYPSLLRFQPARAIANTIARLALDHRVAYRTVTVALSDLYHILRYSEMVLRKKSFLKCKSTVS</sequence>
<feature type="region of interest" description="Disordered" evidence="1">
    <location>
        <begin position="35"/>
        <end position="67"/>
    </location>
</feature>
<feature type="compositionally biased region" description="Basic and acidic residues" evidence="1">
    <location>
        <begin position="35"/>
        <end position="52"/>
    </location>
</feature>
<dbReference type="WBParaSite" id="L893_g23284.t1">
    <property type="protein sequence ID" value="L893_g23284.t1"/>
    <property type="gene ID" value="L893_g23284"/>
</dbReference>
<evidence type="ECO:0000313" key="3">
    <source>
        <dbReference type="WBParaSite" id="L893_g23284.t1"/>
    </source>
</evidence>
<protein>
    <submittedName>
        <fullName evidence="3">Histone domain-containing protein</fullName>
    </submittedName>
</protein>
<dbReference type="AlphaFoldDB" id="A0A1I7Z780"/>
<evidence type="ECO:0000313" key="2">
    <source>
        <dbReference type="Proteomes" id="UP000095287"/>
    </source>
</evidence>
<keyword evidence="2" id="KW-1185">Reference proteome</keyword>
<evidence type="ECO:0000256" key="1">
    <source>
        <dbReference type="SAM" id="MobiDB-lite"/>
    </source>
</evidence>
<proteinExistence type="predicted"/>
<reference evidence="3" key="1">
    <citation type="submission" date="2016-11" db="UniProtKB">
        <authorList>
            <consortium name="WormBaseParasite"/>
        </authorList>
    </citation>
    <scope>IDENTIFICATION</scope>
</reference>
<dbReference type="Proteomes" id="UP000095287">
    <property type="component" value="Unplaced"/>
</dbReference>
<name>A0A1I7Z780_9BILA</name>